<dbReference type="EMBL" id="QBKP01000019">
    <property type="protein sequence ID" value="PTX45953.1"/>
    <property type="molecule type" value="Genomic_DNA"/>
</dbReference>
<dbReference type="GO" id="GO:0005509">
    <property type="term" value="F:calcium ion binding"/>
    <property type="evidence" value="ECO:0007669"/>
    <property type="project" value="InterPro"/>
</dbReference>
<dbReference type="Proteomes" id="UP000244224">
    <property type="component" value="Unassembled WGS sequence"/>
</dbReference>
<dbReference type="PANTHER" id="PTHR38340:SF1">
    <property type="entry name" value="S-LAYER PROTEIN"/>
    <property type="match status" value="1"/>
</dbReference>
<comment type="subcellular location">
    <subcellularLocation>
        <location evidence="1">Secreted</location>
    </subcellularLocation>
</comment>
<dbReference type="Pfam" id="PF00353">
    <property type="entry name" value="HemolysinCabind"/>
    <property type="match status" value="3"/>
</dbReference>
<dbReference type="PANTHER" id="PTHR38340">
    <property type="entry name" value="S-LAYER PROTEIN"/>
    <property type="match status" value="1"/>
</dbReference>
<dbReference type="RefSeq" id="WP_108130399.1">
    <property type="nucleotide sequence ID" value="NZ_QBKP01000019.1"/>
</dbReference>
<keyword evidence="2" id="KW-0964">Secreted</keyword>
<keyword evidence="4" id="KW-1185">Reference proteome</keyword>
<dbReference type="PRINTS" id="PR00313">
    <property type="entry name" value="CABNDNGRPT"/>
</dbReference>
<accession>A0A2T6AQ54</accession>
<dbReference type="InterPro" id="IPR011049">
    <property type="entry name" value="Serralysin-like_metalloprot_C"/>
</dbReference>
<evidence type="ECO:0000313" key="3">
    <source>
        <dbReference type="EMBL" id="PTX45953.1"/>
    </source>
</evidence>
<dbReference type="OrthoDB" id="7766606at2"/>
<evidence type="ECO:0000313" key="4">
    <source>
        <dbReference type="Proteomes" id="UP000244224"/>
    </source>
</evidence>
<dbReference type="SUPFAM" id="SSF51120">
    <property type="entry name" value="beta-Roll"/>
    <property type="match status" value="2"/>
</dbReference>
<dbReference type="InterPro" id="IPR050557">
    <property type="entry name" value="RTX_toxin/Mannuronan_C5-epim"/>
</dbReference>
<dbReference type="AlphaFoldDB" id="A0A2T6AQ54"/>
<reference evidence="3 4" key="1">
    <citation type="submission" date="2018-04" db="EMBL/GenBank/DDBJ databases">
        <title>Genomic Encyclopedia of Archaeal and Bacterial Type Strains, Phase II (KMG-II): from individual species to whole genera.</title>
        <authorList>
            <person name="Goeker M."/>
        </authorList>
    </citation>
    <scope>NUCLEOTIDE SEQUENCE [LARGE SCALE GENOMIC DNA]</scope>
    <source>
        <strain evidence="3 4">DSM 21823</strain>
    </source>
</reference>
<protein>
    <submittedName>
        <fullName evidence="3">Hemolysin type calcium-binding protein</fullName>
    </submittedName>
</protein>
<dbReference type="InterPro" id="IPR018511">
    <property type="entry name" value="Hemolysin-typ_Ca-bd_CS"/>
</dbReference>
<dbReference type="GO" id="GO:0005576">
    <property type="term" value="C:extracellular region"/>
    <property type="evidence" value="ECO:0007669"/>
    <property type="project" value="UniProtKB-SubCell"/>
</dbReference>
<proteinExistence type="predicted"/>
<name>A0A2T6AQ54_9RHOB</name>
<dbReference type="Gene3D" id="2.150.10.10">
    <property type="entry name" value="Serralysin-like metalloprotease, C-terminal"/>
    <property type="match status" value="2"/>
</dbReference>
<organism evidence="3 4">
    <name type="scientific">Gemmobacter caeni</name>
    <dbReference type="NCBI Taxonomy" id="589035"/>
    <lineage>
        <taxon>Bacteria</taxon>
        <taxon>Pseudomonadati</taxon>
        <taxon>Pseudomonadota</taxon>
        <taxon>Alphaproteobacteria</taxon>
        <taxon>Rhodobacterales</taxon>
        <taxon>Paracoccaceae</taxon>
        <taxon>Gemmobacter</taxon>
    </lineage>
</organism>
<dbReference type="PROSITE" id="PS00330">
    <property type="entry name" value="HEMOLYSIN_CALCIUM"/>
    <property type="match status" value="2"/>
</dbReference>
<comment type="caution">
    <text evidence="3">The sequence shown here is derived from an EMBL/GenBank/DDBJ whole genome shotgun (WGS) entry which is preliminary data.</text>
</comment>
<gene>
    <name evidence="3" type="ORF">C8N34_11915</name>
</gene>
<sequence length="358" mass="38316">MALTGFPNFPTFPNVWQGTDRNEKKNGTKGVDQYFGMDGNDTLYGAGGNDILDGNRGNDKLYGGAGHDTLTILGSDTLSGGTGFDFFEVVGIKYDMRLPSNSSVITDFTAKGASHDILQLANFNFKWKDRDADLSDGFSFQRKGKDTLITAEDAGGNVYKILVKNVLPGALTTKNVQLIDKPDFGLAAATEAGEDWTGTRKADNHRGGAGNDFIMGRGGNDTLLGMGGDDSLNGEKGADLLRGGRGDDRLYVSGGDNAYGGAGSDMFVFASHDQLPTMTDAGTGHVRDFDAAKDRVELTMFGLDWEGRDAGLEDGWQLRKVSNGWRVDIADGDAGRISFVLHTTAEALDETHFVFGFA</sequence>
<dbReference type="InterPro" id="IPR001343">
    <property type="entry name" value="Hemolysn_Ca-bd"/>
</dbReference>
<evidence type="ECO:0000256" key="2">
    <source>
        <dbReference type="ARBA" id="ARBA00022525"/>
    </source>
</evidence>
<evidence type="ECO:0000256" key="1">
    <source>
        <dbReference type="ARBA" id="ARBA00004613"/>
    </source>
</evidence>